<evidence type="ECO:0000313" key="5">
    <source>
        <dbReference type="Proteomes" id="UP000656042"/>
    </source>
</evidence>
<feature type="domain" description="N-acetyltransferase" evidence="3">
    <location>
        <begin position="5"/>
        <end position="165"/>
    </location>
</feature>
<reference evidence="4" key="1">
    <citation type="journal article" date="2014" name="Int. J. Syst. Evol. Microbiol.">
        <title>Complete genome sequence of Corynebacterium casei LMG S-19264T (=DSM 44701T), isolated from a smear-ripened cheese.</title>
        <authorList>
            <consortium name="US DOE Joint Genome Institute (JGI-PGF)"/>
            <person name="Walter F."/>
            <person name="Albersmeier A."/>
            <person name="Kalinowski J."/>
            <person name="Ruckert C."/>
        </authorList>
    </citation>
    <scope>NUCLEOTIDE SEQUENCE</scope>
    <source>
        <strain evidence="4">CGMCC 4.7299</strain>
    </source>
</reference>
<accession>A0A8J3C4S9</accession>
<dbReference type="Proteomes" id="UP000656042">
    <property type="component" value="Unassembled WGS sequence"/>
</dbReference>
<dbReference type="PANTHER" id="PTHR43877">
    <property type="entry name" value="AMINOALKYLPHOSPHONATE N-ACETYLTRANSFERASE-RELATED-RELATED"/>
    <property type="match status" value="1"/>
</dbReference>
<dbReference type="InterPro" id="IPR050832">
    <property type="entry name" value="Bact_Acetyltransf"/>
</dbReference>
<keyword evidence="5" id="KW-1185">Reference proteome</keyword>
<dbReference type="InterPro" id="IPR016181">
    <property type="entry name" value="Acyl_CoA_acyltransferase"/>
</dbReference>
<evidence type="ECO:0000259" key="3">
    <source>
        <dbReference type="PROSITE" id="PS51186"/>
    </source>
</evidence>
<keyword evidence="2" id="KW-0012">Acyltransferase</keyword>
<organism evidence="4 5">
    <name type="scientific">Mangrovihabitans endophyticus</name>
    <dbReference type="NCBI Taxonomy" id="1751298"/>
    <lineage>
        <taxon>Bacteria</taxon>
        <taxon>Bacillati</taxon>
        <taxon>Actinomycetota</taxon>
        <taxon>Actinomycetes</taxon>
        <taxon>Micromonosporales</taxon>
        <taxon>Micromonosporaceae</taxon>
        <taxon>Mangrovihabitans</taxon>
    </lineage>
</organism>
<keyword evidence="1" id="KW-0808">Transferase</keyword>
<dbReference type="CDD" id="cd04301">
    <property type="entry name" value="NAT_SF"/>
    <property type="match status" value="1"/>
</dbReference>
<evidence type="ECO:0000256" key="2">
    <source>
        <dbReference type="ARBA" id="ARBA00023315"/>
    </source>
</evidence>
<dbReference type="GO" id="GO:0016747">
    <property type="term" value="F:acyltransferase activity, transferring groups other than amino-acyl groups"/>
    <property type="evidence" value="ECO:0007669"/>
    <property type="project" value="InterPro"/>
</dbReference>
<dbReference type="AlphaFoldDB" id="A0A8J3C4S9"/>
<dbReference type="SUPFAM" id="SSF55729">
    <property type="entry name" value="Acyl-CoA N-acyltransferases (Nat)"/>
    <property type="match status" value="1"/>
</dbReference>
<dbReference type="RefSeq" id="WP_189081885.1">
    <property type="nucleotide sequence ID" value="NZ_BMMX01000034.1"/>
</dbReference>
<evidence type="ECO:0000256" key="1">
    <source>
        <dbReference type="ARBA" id="ARBA00022679"/>
    </source>
</evidence>
<dbReference type="EMBL" id="BMMX01000034">
    <property type="protein sequence ID" value="GGL10402.1"/>
    <property type="molecule type" value="Genomic_DNA"/>
</dbReference>
<evidence type="ECO:0000313" key="4">
    <source>
        <dbReference type="EMBL" id="GGL10402.1"/>
    </source>
</evidence>
<dbReference type="PANTHER" id="PTHR43877:SF2">
    <property type="entry name" value="AMINOALKYLPHOSPHONATE N-ACETYLTRANSFERASE-RELATED"/>
    <property type="match status" value="1"/>
</dbReference>
<dbReference type="Gene3D" id="3.40.630.30">
    <property type="match status" value="1"/>
</dbReference>
<dbReference type="Pfam" id="PF00583">
    <property type="entry name" value="Acetyltransf_1"/>
    <property type="match status" value="1"/>
</dbReference>
<reference evidence="4" key="2">
    <citation type="submission" date="2020-09" db="EMBL/GenBank/DDBJ databases">
        <authorList>
            <person name="Sun Q."/>
            <person name="Zhou Y."/>
        </authorList>
    </citation>
    <scope>NUCLEOTIDE SEQUENCE</scope>
    <source>
        <strain evidence="4">CGMCC 4.7299</strain>
    </source>
</reference>
<gene>
    <name evidence="4" type="ORF">GCM10012284_51430</name>
</gene>
<proteinExistence type="predicted"/>
<sequence>MTVDIAFLSRTDADDVVLVRELIDLVNEVYADAEKGLWVDGATRISATEMTAAIRAGEIVAARRGTRIVGLVQVRRLPTGEGEFGMLVAAPDQRGAGVGRRLVAYAEDWARSQGCGTMQLELLVPHSWTHPFKEFLLGWYTRAGYRQIRSENFATAYPRLARDLATECDFLVYHKALSGT</sequence>
<name>A0A8J3C4S9_9ACTN</name>
<comment type="caution">
    <text evidence="4">The sequence shown here is derived from an EMBL/GenBank/DDBJ whole genome shotgun (WGS) entry which is preliminary data.</text>
</comment>
<dbReference type="PROSITE" id="PS51186">
    <property type="entry name" value="GNAT"/>
    <property type="match status" value="1"/>
</dbReference>
<protein>
    <submittedName>
        <fullName evidence="4">GNAT family N-acetyltransferase</fullName>
    </submittedName>
</protein>
<dbReference type="InterPro" id="IPR000182">
    <property type="entry name" value="GNAT_dom"/>
</dbReference>